<dbReference type="InterPro" id="IPR039261">
    <property type="entry name" value="FNR_nucleotide-bd"/>
</dbReference>
<evidence type="ECO:0000313" key="4">
    <source>
        <dbReference type="EMBL" id="KTD31616.1"/>
    </source>
</evidence>
<sequence length="318" mass="35149">MNTVTYKNRLYSVSEQENILSCLLRHGIPYPNSCQAGICQSCLIKATDGTINPTWQEGLPEPLKKQGYFLACLAKPESDIQLVSPDTSECDVTAQIIGIERLNYNVLQIKLHVENPDDWLPGQYLNLINPDEITRSYSIANIPEDEGYIELHVKLVPNGGMSQWLQETAQIGTSVTLRGPFGTCYYYNPDKASYDILLAGTGTGLAPLVGIIKSALSQGHKGNITLIHGGLTDNDIYYRDELETLAALFNQVYYKPCVLKSQGRFPEASIDQQVLSCINNPDGLRAYICGPKETTNKLKTTIFLAGVPSKFIFSDAFL</sequence>
<organism evidence="5 7">
    <name type="scientific">Legionella moravica</name>
    <dbReference type="NCBI Taxonomy" id="39962"/>
    <lineage>
        <taxon>Bacteria</taxon>
        <taxon>Pseudomonadati</taxon>
        <taxon>Pseudomonadota</taxon>
        <taxon>Gammaproteobacteria</taxon>
        <taxon>Legionellales</taxon>
        <taxon>Legionellaceae</taxon>
        <taxon>Legionella</taxon>
    </lineage>
</organism>
<dbReference type="OrthoDB" id="9806195at2"/>
<dbReference type="InterPro" id="IPR036010">
    <property type="entry name" value="2Fe-2S_ferredoxin-like_sf"/>
</dbReference>
<comment type="cofactor">
    <cofactor evidence="1">
        <name>[2Fe-2S] cluster</name>
        <dbReference type="ChEBI" id="CHEBI:190135"/>
    </cofactor>
</comment>
<keyword evidence="5" id="KW-0560">Oxidoreductase</keyword>
<dbReference type="STRING" id="39962.Lmor_2492"/>
<dbReference type="Pfam" id="PF00111">
    <property type="entry name" value="Fer2"/>
    <property type="match status" value="1"/>
</dbReference>
<dbReference type="Pfam" id="PF00175">
    <property type="entry name" value="NAD_binding_1"/>
    <property type="match status" value="1"/>
</dbReference>
<dbReference type="SUPFAM" id="SSF52343">
    <property type="entry name" value="Ferredoxin reductase-like, C-terminal NADP-linked domain"/>
    <property type="match status" value="1"/>
</dbReference>
<dbReference type="InterPro" id="IPR012675">
    <property type="entry name" value="Beta-grasp_dom_sf"/>
</dbReference>
<evidence type="ECO:0000313" key="5">
    <source>
        <dbReference type="EMBL" id="STX62307.1"/>
    </source>
</evidence>
<dbReference type="AlphaFoldDB" id="A0A378JWB0"/>
<dbReference type="PANTHER" id="PTHR47354">
    <property type="entry name" value="NADH OXIDOREDUCTASE HCR"/>
    <property type="match status" value="1"/>
</dbReference>
<dbReference type="EMBL" id="UGOG01000001">
    <property type="protein sequence ID" value="STX62307.1"/>
    <property type="molecule type" value="Genomic_DNA"/>
</dbReference>
<dbReference type="GO" id="GO:0008860">
    <property type="term" value="F:ferredoxin-NAD+ reductase activity"/>
    <property type="evidence" value="ECO:0007669"/>
    <property type="project" value="UniProtKB-EC"/>
</dbReference>
<evidence type="ECO:0000313" key="6">
    <source>
        <dbReference type="Proteomes" id="UP000054985"/>
    </source>
</evidence>
<dbReference type="GO" id="GO:0004497">
    <property type="term" value="F:monooxygenase activity"/>
    <property type="evidence" value="ECO:0007669"/>
    <property type="project" value="UniProtKB-KW"/>
</dbReference>
<dbReference type="InterPro" id="IPR017927">
    <property type="entry name" value="FAD-bd_FR_type"/>
</dbReference>
<dbReference type="SUPFAM" id="SSF54292">
    <property type="entry name" value="2Fe-2S ferredoxin-like"/>
    <property type="match status" value="1"/>
</dbReference>
<feature type="domain" description="2Fe-2S ferredoxin-type" evidence="2">
    <location>
        <begin position="2"/>
        <end position="88"/>
    </location>
</feature>
<dbReference type="Proteomes" id="UP000054985">
    <property type="component" value="Unassembled WGS sequence"/>
</dbReference>
<dbReference type="Gene3D" id="3.10.20.30">
    <property type="match status" value="1"/>
</dbReference>
<dbReference type="InterPro" id="IPR050415">
    <property type="entry name" value="MRET"/>
</dbReference>
<protein>
    <submittedName>
        <fullName evidence="5">Xylene monooxygenase</fullName>
        <ecNumber evidence="5">1.18.1.3</ecNumber>
    </submittedName>
</protein>
<dbReference type="InterPro" id="IPR001433">
    <property type="entry name" value="OxRdtase_FAD/NAD-bd"/>
</dbReference>
<dbReference type="InterPro" id="IPR017938">
    <property type="entry name" value="Riboflavin_synthase-like_b-brl"/>
</dbReference>
<dbReference type="Proteomes" id="UP000254040">
    <property type="component" value="Unassembled WGS sequence"/>
</dbReference>
<dbReference type="Pfam" id="PF00970">
    <property type="entry name" value="FAD_binding_6"/>
    <property type="match status" value="1"/>
</dbReference>
<keyword evidence="5" id="KW-0503">Monooxygenase</keyword>
<reference evidence="5 7" key="2">
    <citation type="submission" date="2018-06" db="EMBL/GenBank/DDBJ databases">
        <authorList>
            <consortium name="Pathogen Informatics"/>
            <person name="Doyle S."/>
        </authorList>
    </citation>
    <scope>NUCLEOTIDE SEQUENCE [LARGE SCALE GENOMIC DNA]</scope>
    <source>
        <strain evidence="5 7">NCTC12239</strain>
    </source>
</reference>
<dbReference type="PRINTS" id="PR00371">
    <property type="entry name" value="FPNCR"/>
</dbReference>
<dbReference type="PROSITE" id="PS51085">
    <property type="entry name" value="2FE2S_FER_2"/>
    <property type="match status" value="1"/>
</dbReference>
<reference evidence="4 6" key="1">
    <citation type="submission" date="2015-11" db="EMBL/GenBank/DDBJ databases">
        <title>Genomic analysis of 38 Legionella species identifies large and diverse effector repertoires.</title>
        <authorList>
            <person name="Burstein D."/>
            <person name="Amaro F."/>
            <person name="Zusman T."/>
            <person name="Lifshitz Z."/>
            <person name="Cohen O."/>
            <person name="Gilbert J.A."/>
            <person name="Pupko T."/>
            <person name="Shuman H.A."/>
            <person name="Segal G."/>
        </authorList>
    </citation>
    <scope>NUCLEOTIDE SEQUENCE [LARGE SCALE GENOMIC DNA]</scope>
    <source>
        <strain evidence="4 6">ATCC 43877</strain>
    </source>
</reference>
<dbReference type="GO" id="GO:0051536">
    <property type="term" value="F:iron-sulfur cluster binding"/>
    <property type="evidence" value="ECO:0007669"/>
    <property type="project" value="InterPro"/>
</dbReference>
<evidence type="ECO:0000259" key="3">
    <source>
        <dbReference type="PROSITE" id="PS51384"/>
    </source>
</evidence>
<dbReference type="Gene3D" id="3.40.50.80">
    <property type="entry name" value="Nucleotide-binding domain of ferredoxin-NADP reductase (FNR) module"/>
    <property type="match status" value="1"/>
</dbReference>
<evidence type="ECO:0000313" key="7">
    <source>
        <dbReference type="Proteomes" id="UP000254040"/>
    </source>
</evidence>
<dbReference type="PROSITE" id="PS51384">
    <property type="entry name" value="FAD_FR"/>
    <property type="match status" value="1"/>
</dbReference>
<dbReference type="CDD" id="cd06194">
    <property type="entry name" value="FNR_N-term_Iron_sulfur_binding"/>
    <property type="match status" value="1"/>
</dbReference>
<dbReference type="EMBL" id="LNYN01000035">
    <property type="protein sequence ID" value="KTD31616.1"/>
    <property type="molecule type" value="Genomic_DNA"/>
</dbReference>
<keyword evidence="6" id="KW-1185">Reference proteome</keyword>
<dbReference type="InterPro" id="IPR001709">
    <property type="entry name" value="Flavoprot_Pyr_Nucl_cyt_Rdtase"/>
</dbReference>
<dbReference type="InterPro" id="IPR001041">
    <property type="entry name" value="2Fe-2S_ferredoxin-type"/>
</dbReference>
<dbReference type="RefSeq" id="WP_028383896.1">
    <property type="nucleotide sequence ID" value="NZ_CAAAJG010000051.1"/>
</dbReference>
<accession>A0A378JWB0</accession>
<dbReference type="SUPFAM" id="SSF63380">
    <property type="entry name" value="Riboflavin synthase domain-like"/>
    <property type="match status" value="1"/>
</dbReference>
<evidence type="ECO:0000259" key="2">
    <source>
        <dbReference type="PROSITE" id="PS51085"/>
    </source>
</evidence>
<dbReference type="PRINTS" id="PR00410">
    <property type="entry name" value="PHEHYDRXLASE"/>
</dbReference>
<proteinExistence type="predicted"/>
<evidence type="ECO:0000256" key="1">
    <source>
        <dbReference type="ARBA" id="ARBA00034078"/>
    </source>
</evidence>
<gene>
    <name evidence="5" type="primary">ndoR</name>
    <name evidence="4" type="ORF">Lmor_2492</name>
    <name evidence="5" type="ORF">NCTC12239_01229</name>
</gene>
<dbReference type="PANTHER" id="PTHR47354:SF5">
    <property type="entry name" value="PROTEIN RFBI"/>
    <property type="match status" value="1"/>
</dbReference>
<feature type="domain" description="FAD-binding FR-type" evidence="3">
    <location>
        <begin position="89"/>
        <end position="187"/>
    </location>
</feature>
<dbReference type="InterPro" id="IPR008333">
    <property type="entry name" value="Cbr1-like_FAD-bd_dom"/>
</dbReference>
<dbReference type="CDD" id="cd00207">
    <property type="entry name" value="fer2"/>
    <property type="match status" value="1"/>
</dbReference>
<dbReference type="Gene3D" id="2.40.30.10">
    <property type="entry name" value="Translation factors"/>
    <property type="match status" value="1"/>
</dbReference>
<dbReference type="EC" id="1.18.1.3" evidence="5"/>
<name>A0A378JWB0_9GAMM</name>